<evidence type="ECO:0000313" key="9">
    <source>
        <dbReference type="Proteomes" id="UP001278500"/>
    </source>
</evidence>
<evidence type="ECO:0000256" key="3">
    <source>
        <dbReference type="ARBA" id="ARBA00022771"/>
    </source>
</evidence>
<dbReference type="EMBL" id="JAUEPP010000007">
    <property type="protein sequence ID" value="KAK3339490.1"/>
    <property type="molecule type" value="Genomic_DNA"/>
</dbReference>
<evidence type="ECO:0000256" key="4">
    <source>
        <dbReference type="ARBA" id="ARBA00022833"/>
    </source>
</evidence>
<dbReference type="GO" id="GO:0043565">
    <property type="term" value="F:sequence-specific DNA binding"/>
    <property type="evidence" value="ECO:0007669"/>
    <property type="project" value="TreeGrafter"/>
</dbReference>
<dbReference type="Gene3D" id="3.30.160.60">
    <property type="entry name" value="Classic Zinc Finger"/>
    <property type="match status" value="2"/>
</dbReference>
<feature type="compositionally biased region" description="Basic residues" evidence="6">
    <location>
        <begin position="243"/>
        <end position="252"/>
    </location>
</feature>
<dbReference type="GO" id="GO:0000981">
    <property type="term" value="F:DNA-binding transcription factor activity, RNA polymerase II-specific"/>
    <property type="evidence" value="ECO:0007669"/>
    <property type="project" value="TreeGrafter"/>
</dbReference>
<evidence type="ECO:0000256" key="6">
    <source>
        <dbReference type="SAM" id="MobiDB-lite"/>
    </source>
</evidence>
<accession>A0AAE0J9J9</accession>
<reference evidence="8" key="2">
    <citation type="submission" date="2023-06" db="EMBL/GenBank/DDBJ databases">
        <authorList>
            <consortium name="Lawrence Berkeley National Laboratory"/>
            <person name="Haridas S."/>
            <person name="Hensen N."/>
            <person name="Bonometti L."/>
            <person name="Westerberg I."/>
            <person name="Brannstrom I.O."/>
            <person name="Guillou S."/>
            <person name="Cros-Aarteil S."/>
            <person name="Calhoun S."/>
            <person name="Kuo A."/>
            <person name="Mondo S."/>
            <person name="Pangilinan J."/>
            <person name="Riley R."/>
            <person name="Labutti K."/>
            <person name="Andreopoulos B."/>
            <person name="Lipzen A."/>
            <person name="Chen C."/>
            <person name="Yanf M."/>
            <person name="Daum C."/>
            <person name="Ng V."/>
            <person name="Clum A."/>
            <person name="Steindorff A."/>
            <person name="Ohm R."/>
            <person name="Martin F."/>
            <person name="Silar P."/>
            <person name="Natvig D."/>
            <person name="Lalanne C."/>
            <person name="Gautier V."/>
            <person name="Ament-Velasquez S.L."/>
            <person name="Kruys A."/>
            <person name="Hutchinson M.I."/>
            <person name="Powell A.J."/>
            <person name="Barry K."/>
            <person name="Miller A.N."/>
            <person name="Grigoriev I.V."/>
            <person name="Debuchy R."/>
            <person name="Gladieux P."/>
            <person name="Thoren M.H."/>
            <person name="Johannesson H."/>
        </authorList>
    </citation>
    <scope>NUCLEOTIDE SEQUENCE</scope>
    <source>
        <strain evidence="8">CBS 560.94</strain>
    </source>
</reference>
<dbReference type="GO" id="GO:0008270">
    <property type="term" value="F:zinc ion binding"/>
    <property type="evidence" value="ECO:0007669"/>
    <property type="project" value="UniProtKB-KW"/>
</dbReference>
<dbReference type="PANTHER" id="PTHR24408:SF58">
    <property type="entry name" value="TRANSCRIPTION FACTOR (TFIIIA), PUTATIVE (AFU_ORTHOLOGUE AFUA_1G05150)-RELATED"/>
    <property type="match status" value="1"/>
</dbReference>
<evidence type="ECO:0000256" key="1">
    <source>
        <dbReference type="ARBA" id="ARBA00022723"/>
    </source>
</evidence>
<dbReference type="AlphaFoldDB" id="A0AAE0J9J9"/>
<keyword evidence="9" id="KW-1185">Reference proteome</keyword>
<protein>
    <recommendedName>
        <fullName evidence="7">C2H2-type domain-containing protein</fullName>
    </recommendedName>
</protein>
<dbReference type="InterPro" id="IPR036236">
    <property type="entry name" value="Znf_C2H2_sf"/>
</dbReference>
<evidence type="ECO:0000313" key="8">
    <source>
        <dbReference type="EMBL" id="KAK3339490.1"/>
    </source>
</evidence>
<reference evidence="8" key="1">
    <citation type="journal article" date="2023" name="Mol. Phylogenet. Evol.">
        <title>Genome-scale phylogeny and comparative genomics of the fungal order Sordariales.</title>
        <authorList>
            <person name="Hensen N."/>
            <person name="Bonometti L."/>
            <person name="Westerberg I."/>
            <person name="Brannstrom I.O."/>
            <person name="Guillou S."/>
            <person name="Cros-Aarteil S."/>
            <person name="Calhoun S."/>
            <person name="Haridas S."/>
            <person name="Kuo A."/>
            <person name="Mondo S."/>
            <person name="Pangilinan J."/>
            <person name="Riley R."/>
            <person name="LaButti K."/>
            <person name="Andreopoulos B."/>
            <person name="Lipzen A."/>
            <person name="Chen C."/>
            <person name="Yan M."/>
            <person name="Daum C."/>
            <person name="Ng V."/>
            <person name="Clum A."/>
            <person name="Steindorff A."/>
            <person name="Ohm R.A."/>
            <person name="Martin F."/>
            <person name="Silar P."/>
            <person name="Natvig D.O."/>
            <person name="Lalanne C."/>
            <person name="Gautier V."/>
            <person name="Ament-Velasquez S.L."/>
            <person name="Kruys A."/>
            <person name="Hutchinson M.I."/>
            <person name="Powell A.J."/>
            <person name="Barry K."/>
            <person name="Miller A.N."/>
            <person name="Grigoriev I.V."/>
            <person name="Debuchy R."/>
            <person name="Gladieux P."/>
            <person name="Hiltunen Thoren M."/>
            <person name="Johannesson H."/>
        </authorList>
    </citation>
    <scope>NUCLEOTIDE SEQUENCE</scope>
    <source>
        <strain evidence="8">CBS 560.94</strain>
    </source>
</reference>
<keyword evidence="4" id="KW-0862">Zinc</keyword>
<feature type="domain" description="C2H2-type" evidence="7">
    <location>
        <begin position="293"/>
        <end position="321"/>
    </location>
</feature>
<dbReference type="GeneID" id="87860304"/>
<gene>
    <name evidence="8" type="ORF">B0H65DRAFT_302045</name>
</gene>
<evidence type="ECO:0000256" key="2">
    <source>
        <dbReference type="ARBA" id="ARBA00022737"/>
    </source>
</evidence>
<proteinExistence type="predicted"/>
<feature type="compositionally biased region" description="Basic residues" evidence="6">
    <location>
        <begin position="307"/>
        <end position="329"/>
    </location>
</feature>
<dbReference type="PROSITE" id="PS00028">
    <property type="entry name" value="ZINC_FINGER_C2H2_1"/>
    <property type="match status" value="1"/>
</dbReference>
<dbReference type="GO" id="GO:0005634">
    <property type="term" value="C:nucleus"/>
    <property type="evidence" value="ECO:0007669"/>
    <property type="project" value="TreeGrafter"/>
</dbReference>
<dbReference type="PANTHER" id="PTHR24408">
    <property type="entry name" value="ZINC FINGER PROTEIN"/>
    <property type="match status" value="1"/>
</dbReference>
<feature type="region of interest" description="Disordered" evidence="6">
    <location>
        <begin position="153"/>
        <end position="257"/>
    </location>
</feature>
<dbReference type="PROSITE" id="PS50157">
    <property type="entry name" value="ZINC_FINGER_C2H2_2"/>
    <property type="match status" value="1"/>
</dbReference>
<keyword evidence="1" id="KW-0479">Metal-binding</keyword>
<dbReference type="SUPFAM" id="SSF57667">
    <property type="entry name" value="beta-beta-alpha zinc fingers"/>
    <property type="match status" value="1"/>
</dbReference>
<keyword evidence="3 5" id="KW-0863">Zinc-finger</keyword>
<organism evidence="8 9">
    <name type="scientific">Neurospora tetraspora</name>
    <dbReference type="NCBI Taxonomy" id="94610"/>
    <lineage>
        <taxon>Eukaryota</taxon>
        <taxon>Fungi</taxon>
        <taxon>Dikarya</taxon>
        <taxon>Ascomycota</taxon>
        <taxon>Pezizomycotina</taxon>
        <taxon>Sordariomycetes</taxon>
        <taxon>Sordariomycetidae</taxon>
        <taxon>Sordariales</taxon>
        <taxon>Sordariaceae</taxon>
        <taxon>Neurospora</taxon>
    </lineage>
</organism>
<comment type="caution">
    <text evidence="8">The sequence shown here is derived from an EMBL/GenBank/DDBJ whole genome shotgun (WGS) entry which is preliminary data.</text>
</comment>
<dbReference type="SMART" id="SM00355">
    <property type="entry name" value="ZnF_C2H2"/>
    <property type="match status" value="2"/>
</dbReference>
<keyword evidence="2" id="KW-0677">Repeat</keyword>
<feature type="compositionally biased region" description="Polar residues" evidence="6">
    <location>
        <begin position="164"/>
        <end position="201"/>
    </location>
</feature>
<dbReference type="RefSeq" id="XP_062678850.1">
    <property type="nucleotide sequence ID" value="XM_062823150.1"/>
</dbReference>
<evidence type="ECO:0000256" key="5">
    <source>
        <dbReference type="PROSITE-ProRule" id="PRU00042"/>
    </source>
</evidence>
<feature type="compositionally biased region" description="Polar residues" evidence="6">
    <location>
        <begin position="218"/>
        <end position="230"/>
    </location>
</feature>
<dbReference type="InterPro" id="IPR013087">
    <property type="entry name" value="Znf_C2H2_type"/>
</dbReference>
<feature type="region of interest" description="Disordered" evidence="6">
    <location>
        <begin position="301"/>
        <end position="329"/>
    </location>
</feature>
<dbReference type="Proteomes" id="UP001278500">
    <property type="component" value="Unassembled WGS sequence"/>
</dbReference>
<sequence>MMEGNKPAFFLGPDCVTWARREKVNTASVKLRTANNKQNNSVTTKSQNQQHHLYNPNARLRVSDSGLVIVTMSQPPLYYTSPEVPLEEAPWAWDDEQWIEDSLWSILEGLETPSVSQAHTFMPPSDTCQQTSSTTESTFYPYFDLQGYNSLPENPLTYERPAHSFSSGSPTYTHTPSLGFSPVPSQDSPHSVESLATTPNFTVEEPMDGLLPKDPQAHTESSYEQAQSHPAPTDQPGHSPKLSARRRRRKEKPVKCPIPGCGMGHAYQAELDRHIIAQHKDQAEQYALSVKRFPCPHCPRDFARKDHLTRHRQRRHGLAKQEKRRSKKK</sequence>
<evidence type="ECO:0000259" key="7">
    <source>
        <dbReference type="PROSITE" id="PS50157"/>
    </source>
</evidence>
<name>A0AAE0J9J9_9PEZI</name>